<proteinExistence type="predicted"/>
<name>A0A517Y1R0_9BACT</name>
<evidence type="ECO:0008006" key="3">
    <source>
        <dbReference type="Google" id="ProtNLM"/>
    </source>
</evidence>
<organism evidence="1 2">
    <name type="scientific">Urbifossiella limnaea</name>
    <dbReference type="NCBI Taxonomy" id="2528023"/>
    <lineage>
        <taxon>Bacteria</taxon>
        <taxon>Pseudomonadati</taxon>
        <taxon>Planctomycetota</taxon>
        <taxon>Planctomycetia</taxon>
        <taxon>Gemmatales</taxon>
        <taxon>Gemmataceae</taxon>
        <taxon>Urbifossiella</taxon>
    </lineage>
</organism>
<protein>
    <recommendedName>
        <fullName evidence="3">DUF2158 domain-containing protein</fullName>
    </recommendedName>
</protein>
<dbReference type="RefSeq" id="WP_145243932.1">
    <property type="nucleotide sequence ID" value="NZ_CP036273.1"/>
</dbReference>
<keyword evidence="2" id="KW-1185">Reference proteome</keyword>
<evidence type="ECO:0000313" key="1">
    <source>
        <dbReference type="EMBL" id="QDU23703.1"/>
    </source>
</evidence>
<dbReference type="EMBL" id="CP036273">
    <property type="protein sequence ID" value="QDU23703.1"/>
    <property type="molecule type" value="Genomic_DNA"/>
</dbReference>
<reference evidence="1 2" key="1">
    <citation type="submission" date="2019-02" db="EMBL/GenBank/DDBJ databases">
        <title>Deep-cultivation of Planctomycetes and their phenomic and genomic characterization uncovers novel biology.</title>
        <authorList>
            <person name="Wiegand S."/>
            <person name="Jogler M."/>
            <person name="Boedeker C."/>
            <person name="Pinto D."/>
            <person name="Vollmers J."/>
            <person name="Rivas-Marin E."/>
            <person name="Kohn T."/>
            <person name="Peeters S.H."/>
            <person name="Heuer A."/>
            <person name="Rast P."/>
            <person name="Oberbeckmann S."/>
            <person name="Bunk B."/>
            <person name="Jeske O."/>
            <person name="Meyerdierks A."/>
            <person name="Storesund J.E."/>
            <person name="Kallscheuer N."/>
            <person name="Luecker S."/>
            <person name="Lage O.M."/>
            <person name="Pohl T."/>
            <person name="Merkel B.J."/>
            <person name="Hornburger P."/>
            <person name="Mueller R.-W."/>
            <person name="Bruemmer F."/>
            <person name="Labrenz M."/>
            <person name="Spormann A.M."/>
            <person name="Op den Camp H."/>
            <person name="Overmann J."/>
            <person name="Amann R."/>
            <person name="Jetten M.S.M."/>
            <person name="Mascher T."/>
            <person name="Medema M.H."/>
            <person name="Devos D.P."/>
            <person name="Kaster A.-K."/>
            <person name="Ovreas L."/>
            <person name="Rohde M."/>
            <person name="Galperin M.Y."/>
            <person name="Jogler C."/>
        </authorList>
    </citation>
    <scope>NUCLEOTIDE SEQUENCE [LARGE SCALE GENOMIC DNA]</scope>
    <source>
        <strain evidence="1 2">ETA_A1</strain>
    </source>
</reference>
<dbReference type="Proteomes" id="UP000319576">
    <property type="component" value="Chromosome"/>
</dbReference>
<gene>
    <name evidence="1" type="ORF">ETAA1_57090</name>
</gene>
<dbReference type="KEGG" id="uli:ETAA1_57090"/>
<accession>A0A517Y1R0</accession>
<dbReference type="OrthoDB" id="7173769at2"/>
<evidence type="ECO:0000313" key="2">
    <source>
        <dbReference type="Proteomes" id="UP000319576"/>
    </source>
</evidence>
<sequence>MPQVHVGDSVVLIAGGPDMQVTAVERGSVTCAWSYRDAEAGWLVVARREEVFPESAVRKVVPSQ</sequence>
<dbReference type="AlphaFoldDB" id="A0A517Y1R0"/>